<evidence type="ECO:0000313" key="3">
    <source>
        <dbReference type="EMBL" id="HGW94272.1"/>
    </source>
</evidence>
<feature type="region of interest" description="Disordered" evidence="1">
    <location>
        <begin position="50"/>
        <end position="70"/>
    </location>
</feature>
<accession>A0A832H336</accession>
<name>A0A832H336_9CYAN</name>
<comment type="caution">
    <text evidence="3">The sequence shown here is derived from an EMBL/GenBank/DDBJ whole genome shotgun (WGS) entry which is preliminary data.</text>
</comment>
<organism evidence="3">
    <name type="scientific">Oscillatoriales cyanobacterium SpSt-402</name>
    <dbReference type="NCBI Taxonomy" id="2282168"/>
    <lineage>
        <taxon>Bacteria</taxon>
        <taxon>Bacillati</taxon>
        <taxon>Cyanobacteriota</taxon>
        <taxon>Cyanophyceae</taxon>
        <taxon>Oscillatoriophycideae</taxon>
        <taxon>Oscillatoriales</taxon>
    </lineage>
</organism>
<gene>
    <name evidence="3" type="ORF">ENR47_08330</name>
</gene>
<feature type="chain" id="PRO_5032765127" evidence="2">
    <location>
        <begin position="28"/>
        <end position="257"/>
    </location>
</feature>
<feature type="signal peptide" evidence="2">
    <location>
        <begin position="1"/>
        <end position="27"/>
    </location>
</feature>
<dbReference type="InterPro" id="IPR010328">
    <property type="entry name" value="DUF928"/>
</dbReference>
<dbReference type="EMBL" id="DSRD01000523">
    <property type="protein sequence ID" value="HGW94272.1"/>
    <property type="molecule type" value="Genomic_DNA"/>
</dbReference>
<proteinExistence type="predicted"/>
<protein>
    <submittedName>
        <fullName evidence="3">DUF928 domain-containing protein</fullName>
    </submittedName>
</protein>
<evidence type="ECO:0000256" key="1">
    <source>
        <dbReference type="SAM" id="MobiDB-lite"/>
    </source>
</evidence>
<evidence type="ECO:0000256" key="2">
    <source>
        <dbReference type="SAM" id="SignalP"/>
    </source>
</evidence>
<dbReference type="AlphaFoldDB" id="A0A832H336"/>
<keyword evidence="2" id="KW-0732">Signal</keyword>
<sequence length="257" mass="27607">MNRSFKLPLLLVVPALVALSLPSSAIASLTMMSARKSLVTANEPIKISQSFKPPSRGVAPPTAGGATRGESCLKGRKQLTSLIPQDRLGLTYSGNPTFHWFVPKSPARTAKFLLLGNDDADVVYETTLALPSEAGIVSFTLPEKVPPLEVGQQYHWFLVVGCSQTDQSANPSVEGWVERVSPEPNISSQLEKATPVGRVKIYADNGIWHEAVTALATLRKTSPTDKALLTGWDELLKSVGLEAIAPEPLLNANLSKN</sequence>
<dbReference type="Pfam" id="PF06051">
    <property type="entry name" value="DUF928"/>
    <property type="match status" value="1"/>
</dbReference>
<reference evidence="3" key="1">
    <citation type="journal article" date="2020" name="mSystems">
        <title>Genome- and Community-Level Interaction Insights into Carbon Utilization and Element Cycling Functions of Hydrothermarchaeota in Hydrothermal Sediment.</title>
        <authorList>
            <person name="Zhou Z."/>
            <person name="Liu Y."/>
            <person name="Xu W."/>
            <person name="Pan J."/>
            <person name="Luo Z.H."/>
            <person name="Li M."/>
        </authorList>
    </citation>
    <scope>NUCLEOTIDE SEQUENCE [LARGE SCALE GENOMIC DNA]</scope>
    <source>
        <strain evidence="3">SpSt-402</strain>
    </source>
</reference>